<comment type="similarity">
    <text evidence="5">Belongs to the laat-1 family.</text>
</comment>
<dbReference type="Pfam" id="PF04193">
    <property type="entry name" value="PQ-loop"/>
    <property type="match status" value="2"/>
</dbReference>
<feature type="transmembrane region" description="Helical" evidence="7">
    <location>
        <begin position="216"/>
        <end position="238"/>
    </location>
</feature>
<evidence type="ECO:0000256" key="2">
    <source>
        <dbReference type="ARBA" id="ARBA00022692"/>
    </source>
</evidence>
<dbReference type="FunFam" id="1.20.1280.290:FF:000012">
    <property type="entry name" value="Vacuolar membrane PQ loop repeat protein"/>
    <property type="match status" value="1"/>
</dbReference>
<dbReference type="Gene3D" id="1.20.1280.290">
    <property type="match status" value="2"/>
</dbReference>
<accession>A0A5C2RVJ9</accession>
<dbReference type="InterPro" id="IPR051415">
    <property type="entry name" value="LAAT-1"/>
</dbReference>
<dbReference type="GO" id="GO:0034486">
    <property type="term" value="P:vacuolar transmembrane transport"/>
    <property type="evidence" value="ECO:0007669"/>
    <property type="project" value="UniProtKB-ARBA"/>
</dbReference>
<dbReference type="GO" id="GO:0015174">
    <property type="term" value="F:basic amino acid transmembrane transporter activity"/>
    <property type="evidence" value="ECO:0007669"/>
    <property type="project" value="UniProtKB-ARBA"/>
</dbReference>
<evidence type="ECO:0000256" key="7">
    <source>
        <dbReference type="SAM" id="Phobius"/>
    </source>
</evidence>
<dbReference type="Proteomes" id="UP000313359">
    <property type="component" value="Unassembled WGS sequence"/>
</dbReference>
<dbReference type="PANTHER" id="PTHR16201:SF44">
    <property type="entry name" value="SEVEN TRANSMEMBRANE PROTEIN 1"/>
    <property type="match status" value="1"/>
</dbReference>
<feature type="transmembrane region" description="Helical" evidence="7">
    <location>
        <begin position="185"/>
        <end position="204"/>
    </location>
</feature>
<evidence type="ECO:0000256" key="4">
    <source>
        <dbReference type="ARBA" id="ARBA00023136"/>
    </source>
</evidence>
<evidence type="ECO:0000256" key="6">
    <source>
        <dbReference type="ARBA" id="ARBA00050768"/>
    </source>
</evidence>
<dbReference type="SMART" id="SM00679">
    <property type="entry name" value="CTNS"/>
    <property type="match status" value="2"/>
</dbReference>
<keyword evidence="2 7" id="KW-0812">Transmembrane</keyword>
<sequence length="291" mass="32722">MAYDGNQELSNFLGWVSIACWLVVYSPQIVENYQLQSGEGLSVGFILIWLVGDLCNLSGAIMAGLLPTIIILGVYVSHQVYMYSSCDAILLAQIYYYRWKRTRRDVPLLVSEDARMSALYDEASPLLPGDGRSEGPPRIKDARKETLKFVTAMVFVFSVGVAAWAVDRHLHRDVPRSKPVEVVEWRSQVLGWISAVLFLGARVPQIVKNLSTRCEGLSPFLFVYSISGNTTYFLSILAASLDIRHIAVNAPWIAGSTLTVFLDLFVLYQFFHYRREDKEKARLQEPSEAAS</sequence>
<feature type="transmembrane region" description="Helical" evidence="7">
    <location>
        <begin position="12"/>
        <end position="30"/>
    </location>
</feature>
<feature type="transmembrane region" description="Helical" evidence="7">
    <location>
        <begin position="147"/>
        <end position="165"/>
    </location>
</feature>
<feature type="transmembrane region" description="Helical" evidence="7">
    <location>
        <begin position="42"/>
        <end position="74"/>
    </location>
</feature>
<protein>
    <submittedName>
        <fullName evidence="8">PQ-loop-domain-containing protein</fullName>
    </submittedName>
</protein>
<dbReference type="InterPro" id="IPR006603">
    <property type="entry name" value="PQ-loop_rpt"/>
</dbReference>
<dbReference type="EMBL" id="ML122303">
    <property type="protein sequence ID" value="RPD54635.1"/>
    <property type="molecule type" value="Genomic_DNA"/>
</dbReference>
<proteinExistence type="inferred from homology"/>
<evidence type="ECO:0000256" key="3">
    <source>
        <dbReference type="ARBA" id="ARBA00022989"/>
    </source>
</evidence>
<comment type="subcellular location">
    <subcellularLocation>
        <location evidence="1">Membrane</location>
        <topology evidence="1">Multi-pass membrane protein</topology>
    </subcellularLocation>
</comment>
<dbReference type="AlphaFoldDB" id="A0A5C2RVJ9"/>
<dbReference type="GO" id="GO:0098852">
    <property type="term" value="C:lytic vacuole membrane"/>
    <property type="evidence" value="ECO:0007669"/>
    <property type="project" value="UniProtKB-ARBA"/>
</dbReference>
<comment type="catalytic activity">
    <reaction evidence="6">
        <text>L-histidine(out) + L-arginine(in) = L-histidine(in) + L-arginine(out)</text>
        <dbReference type="Rhea" id="RHEA:71063"/>
        <dbReference type="ChEBI" id="CHEBI:32682"/>
        <dbReference type="ChEBI" id="CHEBI:57595"/>
    </reaction>
</comment>
<organism evidence="8 9">
    <name type="scientific">Lentinus tigrinus ALCF2SS1-6</name>
    <dbReference type="NCBI Taxonomy" id="1328759"/>
    <lineage>
        <taxon>Eukaryota</taxon>
        <taxon>Fungi</taxon>
        <taxon>Dikarya</taxon>
        <taxon>Basidiomycota</taxon>
        <taxon>Agaricomycotina</taxon>
        <taxon>Agaricomycetes</taxon>
        <taxon>Polyporales</taxon>
        <taxon>Polyporaceae</taxon>
        <taxon>Lentinus</taxon>
    </lineage>
</organism>
<name>A0A5C2RVJ9_9APHY</name>
<feature type="transmembrane region" description="Helical" evidence="7">
    <location>
        <begin position="250"/>
        <end position="271"/>
    </location>
</feature>
<dbReference type="FunFam" id="1.20.1280.290:FF:000009">
    <property type="entry name" value="PQ loop repeat family protein"/>
    <property type="match status" value="1"/>
</dbReference>
<evidence type="ECO:0000313" key="8">
    <source>
        <dbReference type="EMBL" id="RPD54635.1"/>
    </source>
</evidence>
<reference evidence="8" key="1">
    <citation type="journal article" date="2018" name="Genome Biol. Evol.">
        <title>Genomics and development of Lentinus tigrinus, a white-rot wood-decaying mushroom with dimorphic fruiting bodies.</title>
        <authorList>
            <person name="Wu B."/>
            <person name="Xu Z."/>
            <person name="Knudson A."/>
            <person name="Carlson A."/>
            <person name="Chen N."/>
            <person name="Kovaka S."/>
            <person name="LaButti K."/>
            <person name="Lipzen A."/>
            <person name="Pennachio C."/>
            <person name="Riley R."/>
            <person name="Schakwitz W."/>
            <person name="Umezawa K."/>
            <person name="Ohm R.A."/>
            <person name="Grigoriev I.V."/>
            <person name="Nagy L.G."/>
            <person name="Gibbons J."/>
            <person name="Hibbett D."/>
        </authorList>
    </citation>
    <scope>NUCLEOTIDE SEQUENCE [LARGE SCALE GENOMIC DNA]</scope>
    <source>
        <strain evidence="8">ALCF2SS1-6</strain>
    </source>
</reference>
<keyword evidence="3 7" id="KW-1133">Transmembrane helix</keyword>
<dbReference type="OrthoDB" id="8048523at2759"/>
<evidence type="ECO:0000256" key="1">
    <source>
        <dbReference type="ARBA" id="ARBA00004141"/>
    </source>
</evidence>
<keyword evidence="9" id="KW-1185">Reference proteome</keyword>
<evidence type="ECO:0000313" key="9">
    <source>
        <dbReference type="Proteomes" id="UP000313359"/>
    </source>
</evidence>
<evidence type="ECO:0000256" key="5">
    <source>
        <dbReference type="ARBA" id="ARBA00038039"/>
    </source>
</evidence>
<gene>
    <name evidence="8" type="ORF">L227DRAFT_657421</name>
</gene>
<keyword evidence="4 7" id="KW-0472">Membrane</keyword>
<dbReference type="PANTHER" id="PTHR16201">
    <property type="entry name" value="SEVEN TRANSMEMBRANE PROTEIN 1-RELATED"/>
    <property type="match status" value="1"/>
</dbReference>